<gene>
    <name evidence="2" type="ORF">S01H1_43171</name>
</gene>
<protein>
    <recommendedName>
        <fullName evidence="1">GIY-YIG domain-containing protein</fullName>
    </recommendedName>
</protein>
<dbReference type="SUPFAM" id="SSF82771">
    <property type="entry name" value="GIY-YIG endonuclease"/>
    <property type="match status" value="1"/>
</dbReference>
<organism evidence="2">
    <name type="scientific">marine sediment metagenome</name>
    <dbReference type="NCBI Taxonomy" id="412755"/>
    <lineage>
        <taxon>unclassified sequences</taxon>
        <taxon>metagenomes</taxon>
        <taxon>ecological metagenomes</taxon>
    </lineage>
</organism>
<dbReference type="EMBL" id="BARS01027484">
    <property type="protein sequence ID" value="GAG12323.1"/>
    <property type="molecule type" value="Genomic_DNA"/>
</dbReference>
<evidence type="ECO:0000313" key="2">
    <source>
        <dbReference type="EMBL" id="GAG12323.1"/>
    </source>
</evidence>
<dbReference type="Pfam" id="PF01541">
    <property type="entry name" value="GIY-YIG"/>
    <property type="match status" value="1"/>
</dbReference>
<sequence length="127" mass="14543">MSCPFNSFKFKELSSFLCKYVANVQDGWTILARTRTQPIVPTVYCLFDSRTNKIWYIGHSKNLMRRILQHKANPRIAKAPWDTVAHLEPGISAESVRLEVEGHLQLIVRPPLCQLISLRLCANGHLK</sequence>
<proteinExistence type="predicted"/>
<name>X0VIJ9_9ZZZZ</name>
<dbReference type="PROSITE" id="PS50164">
    <property type="entry name" value="GIY_YIG"/>
    <property type="match status" value="1"/>
</dbReference>
<evidence type="ECO:0000259" key="1">
    <source>
        <dbReference type="PROSITE" id="PS50164"/>
    </source>
</evidence>
<dbReference type="InterPro" id="IPR035901">
    <property type="entry name" value="GIY-YIG_endonuc_sf"/>
</dbReference>
<reference evidence="2" key="1">
    <citation type="journal article" date="2014" name="Front. Microbiol.">
        <title>High frequency of phylogenetically diverse reductive dehalogenase-homologous genes in deep subseafloor sedimentary metagenomes.</title>
        <authorList>
            <person name="Kawai M."/>
            <person name="Futagami T."/>
            <person name="Toyoda A."/>
            <person name="Takaki Y."/>
            <person name="Nishi S."/>
            <person name="Hori S."/>
            <person name="Arai W."/>
            <person name="Tsubouchi T."/>
            <person name="Morono Y."/>
            <person name="Uchiyama I."/>
            <person name="Ito T."/>
            <person name="Fujiyama A."/>
            <person name="Inagaki F."/>
            <person name="Takami H."/>
        </authorList>
    </citation>
    <scope>NUCLEOTIDE SEQUENCE</scope>
    <source>
        <strain evidence="2">Expedition CK06-06</strain>
    </source>
</reference>
<dbReference type="AlphaFoldDB" id="X0VIJ9"/>
<comment type="caution">
    <text evidence="2">The sequence shown here is derived from an EMBL/GenBank/DDBJ whole genome shotgun (WGS) entry which is preliminary data.</text>
</comment>
<accession>X0VIJ9</accession>
<feature type="domain" description="GIY-YIG" evidence="1">
    <location>
        <begin position="39"/>
        <end position="115"/>
    </location>
</feature>
<feature type="non-terminal residue" evidence="2">
    <location>
        <position position="127"/>
    </location>
</feature>
<dbReference type="InterPro" id="IPR000305">
    <property type="entry name" value="GIY-YIG_endonuc"/>
</dbReference>